<evidence type="ECO:0000256" key="1">
    <source>
        <dbReference type="ARBA" id="ARBA00010541"/>
    </source>
</evidence>
<dbReference type="OrthoDB" id="4217619at2759"/>
<dbReference type="GO" id="GO:0006508">
    <property type="term" value="P:proteolysis"/>
    <property type="evidence" value="ECO:0007669"/>
    <property type="project" value="InterPro"/>
</dbReference>
<comment type="similarity">
    <text evidence="1">Belongs to the peptidase S1C family.</text>
</comment>
<dbReference type="InterPro" id="IPR025926">
    <property type="entry name" value="PDZ-like_dom"/>
</dbReference>
<dbReference type="SUPFAM" id="SSF50494">
    <property type="entry name" value="Trypsin-like serine proteases"/>
    <property type="match status" value="2"/>
</dbReference>
<dbReference type="Gene3D" id="2.40.10.120">
    <property type="match status" value="1"/>
</dbReference>
<evidence type="ECO:0000256" key="3">
    <source>
        <dbReference type="SAM" id="MobiDB-lite"/>
    </source>
</evidence>
<dbReference type="Pfam" id="PF12812">
    <property type="entry name" value="PDZ_1"/>
    <property type="match status" value="2"/>
</dbReference>
<name>A0A9W7XWQ6_9FUNG</name>
<feature type="domain" description="PDZ" evidence="4">
    <location>
        <begin position="733"/>
        <end position="818"/>
    </location>
</feature>
<reference evidence="5" key="1">
    <citation type="submission" date="2022-07" db="EMBL/GenBank/DDBJ databases">
        <title>Phylogenomic reconstructions and comparative analyses of Kickxellomycotina fungi.</title>
        <authorList>
            <person name="Reynolds N.K."/>
            <person name="Stajich J.E."/>
            <person name="Barry K."/>
            <person name="Grigoriev I.V."/>
            <person name="Crous P."/>
            <person name="Smith M.E."/>
        </authorList>
    </citation>
    <scope>NUCLEOTIDE SEQUENCE</scope>
    <source>
        <strain evidence="5">NBRC 32514</strain>
    </source>
</reference>
<proteinExistence type="inferred from homology"/>
<dbReference type="EMBL" id="JANBOJ010000227">
    <property type="protein sequence ID" value="KAJ1720756.1"/>
    <property type="molecule type" value="Genomic_DNA"/>
</dbReference>
<keyword evidence="6" id="KW-1185">Reference proteome</keyword>
<dbReference type="Proteomes" id="UP001149813">
    <property type="component" value="Unassembled WGS sequence"/>
</dbReference>
<dbReference type="PANTHER" id="PTHR46366">
    <property type="entry name" value="PRO-APOPTOTIC SERINE PROTEASE NMA111"/>
    <property type="match status" value="1"/>
</dbReference>
<dbReference type="PRINTS" id="PR00834">
    <property type="entry name" value="PROTEASES2C"/>
</dbReference>
<dbReference type="Gene3D" id="2.30.42.10">
    <property type="match status" value="2"/>
</dbReference>
<dbReference type="InterPro" id="IPR001940">
    <property type="entry name" value="Peptidase_S1C"/>
</dbReference>
<organism evidence="5 6">
    <name type="scientific">Coemansia erecta</name>
    <dbReference type="NCBI Taxonomy" id="147472"/>
    <lineage>
        <taxon>Eukaryota</taxon>
        <taxon>Fungi</taxon>
        <taxon>Fungi incertae sedis</taxon>
        <taxon>Zoopagomycota</taxon>
        <taxon>Kickxellomycotina</taxon>
        <taxon>Kickxellomycetes</taxon>
        <taxon>Kickxellales</taxon>
        <taxon>Kickxellaceae</taxon>
        <taxon>Coemansia</taxon>
    </lineage>
</organism>
<dbReference type="SMART" id="SM00228">
    <property type="entry name" value="PDZ"/>
    <property type="match status" value="2"/>
</dbReference>
<evidence type="ECO:0000313" key="6">
    <source>
        <dbReference type="Proteomes" id="UP001149813"/>
    </source>
</evidence>
<dbReference type="InterPro" id="IPR009003">
    <property type="entry name" value="Peptidase_S1_PA"/>
</dbReference>
<sequence length="966" mass="106668">MDIDMPFSKAPVDHTNGKRRRTSTHSEESQLLSTLEALSDVPRWQTVSEKAFNGIVSIRFYVPASFDGDSPLCSEATGFIVDAKRGIILTNRHVVGPGPFVGEAIMHDHEEISARAVYRDPIHDFGFLQFDPSQVKYMKIEEIRLAPENARVGIDIRVIGNDAGEKLSILNGSISRVDRNAPGYGQITYNDFNTFYLQAASSLSGGSSGSPVIDINGDAVALQAGGRCEEATNFFLPLDRVKRALELIQNGKPVPRGTIQAEFIYETFDEIRRTGLPEDIEAMVRNVYPEGIGMLLATTVLPEGPSSTAGIETGDVLLRINGEIVTHFVLFEKCIDDNVGGSLSIQVVRNNKVIDLTVAVQDMHALTPSQYVVYGSSVVHNFAYQMAYSCNLPVRGVFVADPTELLQGIRKAAGVMLEKIDGKSVSNINDFVCVMQTIPDHSQISIEYFTIDNVHQKKAVTMYVEHQWQKMRVYTRNDVTGYWDCKRITEFAKALSPTPVKVRFPIMDNDNAGKAAKVSHSIVKVHNMMPVSVEGYTRSPRDGYGVIVDANKGLVVVDQYTVPTSICELTIIIASSCTIPAKLKFLHPTHNFAIIQYDPALIGESDLCEIEFSPTPLKPGDPTHMITQSSYGDLLCINTVITSTVPIRIGRSPYPRWRGINDEVMILDSPKANDYYFGVLADDEGRAQALWTTYNAIEDKKAVRAAMSIQAIKPALELLRRDEEPRLRSLNIEVSVISIAKAISAGLSPKRVEELQQIKSSRNVMLRINSVESLSKASGVLEDLDIIVSINGKPVRTIADLDVQYSHDMLDIVVLRQKKELTLQVETTECDRNTNKMVFWAGAALQAPYKAVLQQSRKVPSGVCFASIAKGSPANMYGLQSAFWITHVSGKATPDLDTFERVVGECPDNTYISVKGMSFEMVPVVLNVKMCYHYWPTTSLSRDPSSKSGWQSKIVCDPDGASNMLD</sequence>
<dbReference type="AlphaFoldDB" id="A0A9W7XWQ6"/>
<comment type="caution">
    <text evidence="5">The sequence shown here is derived from an EMBL/GenBank/DDBJ whole genome shotgun (WGS) entry which is preliminary data.</text>
</comment>
<evidence type="ECO:0000256" key="2">
    <source>
        <dbReference type="ARBA" id="ARBA00022737"/>
    </source>
</evidence>
<dbReference type="PANTHER" id="PTHR46366:SF8">
    <property type="entry name" value="PRO-APOPTOTIC SERINE PROTEASE NMA111"/>
    <property type="match status" value="1"/>
</dbReference>
<dbReference type="GO" id="GO:0004252">
    <property type="term" value="F:serine-type endopeptidase activity"/>
    <property type="evidence" value="ECO:0007669"/>
    <property type="project" value="InterPro"/>
</dbReference>
<feature type="region of interest" description="Disordered" evidence="3">
    <location>
        <begin position="1"/>
        <end position="28"/>
    </location>
</feature>
<keyword evidence="2" id="KW-0677">Repeat</keyword>
<dbReference type="SUPFAM" id="SSF50156">
    <property type="entry name" value="PDZ domain-like"/>
    <property type="match status" value="3"/>
</dbReference>
<accession>A0A9W7XWQ6</accession>
<gene>
    <name evidence="5" type="ORF">LPJ53_004641</name>
</gene>
<dbReference type="Pfam" id="PF13365">
    <property type="entry name" value="Trypsin_2"/>
    <property type="match status" value="1"/>
</dbReference>
<feature type="domain" description="PDZ" evidence="4">
    <location>
        <begin position="290"/>
        <end position="351"/>
    </location>
</feature>
<protein>
    <recommendedName>
        <fullName evidence="4">PDZ domain-containing protein</fullName>
    </recommendedName>
</protein>
<dbReference type="InterPro" id="IPR001478">
    <property type="entry name" value="PDZ"/>
</dbReference>
<dbReference type="InterPro" id="IPR036034">
    <property type="entry name" value="PDZ_sf"/>
</dbReference>
<evidence type="ECO:0000259" key="4">
    <source>
        <dbReference type="SMART" id="SM00228"/>
    </source>
</evidence>
<evidence type="ECO:0000313" key="5">
    <source>
        <dbReference type="EMBL" id="KAJ1720756.1"/>
    </source>
</evidence>